<dbReference type="EMBL" id="LN835304">
    <property type="protein sequence ID" value="CRH00041.1"/>
    <property type="molecule type" value="Genomic_DNA"/>
</dbReference>
<protein>
    <submittedName>
        <fullName evidence="2">Uncharacterized protein</fullName>
    </submittedName>
</protein>
<dbReference type="RefSeq" id="XP_028533046.1">
    <property type="nucleotide sequence ID" value="XM_028676571.1"/>
</dbReference>
<keyword evidence="1" id="KW-0812">Transmembrane</keyword>
<dbReference type="AlphaFoldDB" id="A0A1J1H5S7"/>
<keyword evidence="1" id="KW-0472">Membrane</keyword>
<evidence type="ECO:0000256" key="1">
    <source>
        <dbReference type="SAM" id="Phobius"/>
    </source>
</evidence>
<dbReference type="VEuPathDB" id="PlasmoDB:PRELSG_0914100"/>
<accession>A0A1J1H5S7</accession>
<evidence type="ECO:0000313" key="3">
    <source>
        <dbReference type="Proteomes" id="UP000220158"/>
    </source>
</evidence>
<dbReference type="KEGG" id="prel:PRELSG_0914100"/>
<dbReference type="OMA" id="INPSVWC"/>
<proteinExistence type="predicted"/>
<dbReference type="Proteomes" id="UP000220158">
    <property type="component" value="Chromosome 9"/>
</dbReference>
<organism evidence="2 3">
    <name type="scientific">Plasmodium relictum</name>
    <dbReference type="NCBI Taxonomy" id="85471"/>
    <lineage>
        <taxon>Eukaryota</taxon>
        <taxon>Sar</taxon>
        <taxon>Alveolata</taxon>
        <taxon>Apicomplexa</taxon>
        <taxon>Aconoidasida</taxon>
        <taxon>Haemosporida</taxon>
        <taxon>Plasmodiidae</taxon>
        <taxon>Plasmodium</taxon>
        <taxon>Plasmodium (Haemamoeba)</taxon>
    </lineage>
</organism>
<sequence>MGYLLPIGLSLHGWNNKKYDMVEYYLKYIFFFVIFENMITPLLGTIIYKINPSVWCFLHLCIYIILITPRFNYLYLIYDTVNKFTNQNNLTLLWNNYLVNPLNDKVSKVIKKVRNL</sequence>
<feature type="transmembrane region" description="Helical" evidence="1">
    <location>
        <begin position="55"/>
        <end position="78"/>
    </location>
</feature>
<reference evidence="2 3" key="1">
    <citation type="submission" date="2015-04" db="EMBL/GenBank/DDBJ databases">
        <authorList>
            <consortium name="Pathogen Informatics"/>
        </authorList>
    </citation>
    <scope>NUCLEOTIDE SEQUENCE [LARGE SCALE GENOMIC DNA]</scope>
    <source>
        <strain evidence="2 3">SGS1</strain>
    </source>
</reference>
<dbReference type="OrthoDB" id="361576at2759"/>
<evidence type="ECO:0000313" key="2">
    <source>
        <dbReference type="EMBL" id="CRH00041.1"/>
    </source>
</evidence>
<keyword evidence="3" id="KW-1185">Reference proteome</keyword>
<feature type="transmembrane region" description="Helical" evidence="1">
    <location>
        <begin position="28"/>
        <end position="48"/>
    </location>
</feature>
<gene>
    <name evidence="2" type="ORF">PRELSG_0914100</name>
</gene>
<dbReference type="GeneID" id="39736153"/>
<keyword evidence="1" id="KW-1133">Transmembrane helix</keyword>
<name>A0A1J1H5S7_PLARL</name>